<evidence type="ECO:0000259" key="11">
    <source>
        <dbReference type="Pfam" id="PF02742"/>
    </source>
</evidence>
<reference evidence="12 13" key="1">
    <citation type="submission" date="2023-06" db="EMBL/GenBank/DDBJ databases">
        <title>Roseiconus lacunae JC819 isolated from Gulf of Mannar region, Tamil Nadu.</title>
        <authorList>
            <person name="Pk S."/>
            <person name="Ch S."/>
            <person name="Ch V.R."/>
        </authorList>
    </citation>
    <scope>NUCLEOTIDE SEQUENCE [LARGE SCALE GENOMIC DNA]</scope>
    <source>
        <strain evidence="12 13">JC819</strain>
    </source>
</reference>
<feature type="transmembrane region" description="Helical" evidence="10">
    <location>
        <begin position="282"/>
        <end position="304"/>
    </location>
</feature>
<dbReference type="Pfam" id="PF00950">
    <property type="entry name" value="ABC-3"/>
    <property type="match status" value="1"/>
</dbReference>
<dbReference type="RefSeq" id="WP_289164824.1">
    <property type="nucleotide sequence ID" value="NZ_JASZZN010000013.1"/>
</dbReference>
<feature type="transmembrane region" description="Helical" evidence="10">
    <location>
        <begin position="151"/>
        <end position="169"/>
    </location>
</feature>
<feature type="compositionally biased region" description="Basic and acidic residues" evidence="9">
    <location>
        <begin position="492"/>
        <end position="513"/>
    </location>
</feature>
<dbReference type="InterPro" id="IPR036388">
    <property type="entry name" value="WH-like_DNA-bd_sf"/>
</dbReference>
<keyword evidence="3 8" id="KW-0813">Transport</keyword>
<comment type="subcellular location">
    <subcellularLocation>
        <location evidence="1 8">Cell membrane</location>
        <topology evidence="1 8">Multi-pass membrane protein</topology>
    </subcellularLocation>
</comment>
<dbReference type="Proteomes" id="UP001239462">
    <property type="component" value="Unassembled WGS sequence"/>
</dbReference>
<dbReference type="EMBL" id="JASZZN010000013">
    <property type="protein sequence ID" value="MDM4017372.1"/>
    <property type="molecule type" value="Genomic_DNA"/>
</dbReference>
<dbReference type="CDD" id="cd06550">
    <property type="entry name" value="TM_ABC_iron-siderophores_like"/>
    <property type="match status" value="1"/>
</dbReference>
<feature type="transmembrane region" description="Helical" evidence="10">
    <location>
        <begin position="310"/>
        <end position="329"/>
    </location>
</feature>
<dbReference type="InterPro" id="IPR036421">
    <property type="entry name" value="Fe_dep_repressor_sf"/>
</dbReference>
<keyword evidence="4" id="KW-1003">Cell membrane</keyword>
<evidence type="ECO:0000256" key="9">
    <source>
        <dbReference type="SAM" id="MobiDB-lite"/>
    </source>
</evidence>
<keyword evidence="5 8" id="KW-0812">Transmembrane</keyword>
<dbReference type="PANTHER" id="PTHR30477">
    <property type="entry name" value="ABC-TRANSPORTER METAL-BINDING PROTEIN"/>
    <property type="match status" value="1"/>
</dbReference>
<keyword evidence="7 10" id="KW-0472">Membrane</keyword>
<evidence type="ECO:0000313" key="12">
    <source>
        <dbReference type="EMBL" id="MDM4017372.1"/>
    </source>
</evidence>
<comment type="similarity">
    <text evidence="2 8">Belongs to the ABC-3 integral membrane protein family.</text>
</comment>
<gene>
    <name evidence="12" type="ORF">QTN89_18130</name>
</gene>
<protein>
    <submittedName>
        <fullName evidence="12">Iron chelate uptake ABC transporter family permease subunit</fullName>
    </submittedName>
</protein>
<evidence type="ECO:0000256" key="10">
    <source>
        <dbReference type="SAM" id="Phobius"/>
    </source>
</evidence>
<proteinExistence type="inferred from homology"/>
<dbReference type="Pfam" id="PF02742">
    <property type="entry name" value="Fe_dep_repr_C"/>
    <property type="match status" value="1"/>
</dbReference>
<feature type="region of interest" description="Disordered" evidence="9">
    <location>
        <begin position="483"/>
        <end position="530"/>
    </location>
</feature>
<organism evidence="12 13">
    <name type="scientific">Roseiconus lacunae</name>
    <dbReference type="NCBI Taxonomy" id="2605694"/>
    <lineage>
        <taxon>Bacteria</taxon>
        <taxon>Pseudomonadati</taxon>
        <taxon>Planctomycetota</taxon>
        <taxon>Planctomycetia</taxon>
        <taxon>Pirellulales</taxon>
        <taxon>Pirellulaceae</taxon>
        <taxon>Roseiconus</taxon>
    </lineage>
</organism>
<evidence type="ECO:0000256" key="1">
    <source>
        <dbReference type="ARBA" id="ARBA00004651"/>
    </source>
</evidence>
<feature type="transmembrane region" description="Helical" evidence="10">
    <location>
        <begin position="7"/>
        <end position="31"/>
    </location>
</feature>
<dbReference type="Gene3D" id="1.10.10.10">
    <property type="entry name" value="Winged helix-like DNA-binding domain superfamily/Winged helix DNA-binding domain"/>
    <property type="match status" value="1"/>
</dbReference>
<evidence type="ECO:0000256" key="4">
    <source>
        <dbReference type="ARBA" id="ARBA00022475"/>
    </source>
</evidence>
<feature type="transmembrane region" description="Helical" evidence="10">
    <location>
        <begin position="118"/>
        <end position="139"/>
    </location>
</feature>
<name>A0ABT7PLJ2_9BACT</name>
<sequence length="530" mass="56572">MIALSDLMTVAVMLTPVFVDIAGVVGGWVGLAEFSPQQAASVNPFWSDLVRVVTMRDYNTRVVIFGVATLGGAAGLVGSFTLLRKRALMGDALAHASTPGIALAFMIATVMGGDGKSIPVLLAGATVTGLVGVAGILLIRNQTRLKEDAALGIVLSVFFGLGMALFGVIQQMQTGHAAGLEGFIFGMTASMQAADARLIAIVSVVVISGCLLLFKELQLLCFDEGFAGAQGYPVVFLDILLMAMIVLVTIVGLQAVGLILIIALLVIPAAAARFWTEAMSRMMICSAVLGVTGSVIGGLASAVFPGLPSGAMIVLVCSAFFFVSMMLGTRRGVLIRLLRRQQLNRRIDRQHLLRAMFEQIEQGQPKAPAGQTPPQAIAHRKITVSVAKLMSMRSWSLRRLERAIDRAVDDDLIRRSNGSCKLTGAGLTEAARLTRQHRLWEMYLITFAEVATANVDRDADAIEHVLAPEVIDQLEDLLDDQGTTISVPVSPHELEQRSTAETPADEHTAEERSVNVSGDRGAESPTREQS</sequence>
<dbReference type="InterPro" id="IPR022689">
    <property type="entry name" value="Iron_dep_repressor"/>
</dbReference>
<evidence type="ECO:0000313" key="13">
    <source>
        <dbReference type="Proteomes" id="UP001239462"/>
    </source>
</evidence>
<feature type="transmembrane region" description="Helical" evidence="10">
    <location>
        <begin position="226"/>
        <end position="250"/>
    </location>
</feature>
<dbReference type="PANTHER" id="PTHR30477:SF3">
    <property type="entry name" value="METAL TRANSPORT SYSTEM MEMBRANE PROTEIN CT_069-RELATED"/>
    <property type="match status" value="1"/>
</dbReference>
<comment type="caution">
    <text evidence="12">The sequence shown here is derived from an EMBL/GenBank/DDBJ whole genome shotgun (WGS) entry which is preliminary data.</text>
</comment>
<dbReference type="InterPro" id="IPR037294">
    <property type="entry name" value="ABC_BtuC-like"/>
</dbReference>
<evidence type="ECO:0000256" key="5">
    <source>
        <dbReference type="ARBA" id="ARBA00022692"/>
    </source>
</evidence>
<evidence type="ECO:0000256" key="6">
    <source>
        <dbReference type="ARBA" id="ARBA00022989"/>
    </source>
</evidence>
<keyword evidence="6 10" id="KW-1133">Transmembrane helix</keyword>
<evidence type="ECO:0000256" key="8">
    <source>
        <dbReference type="RuleBase" id="RU003943"/>
    </source>
</evidence>
<feature type="transmembrane region" description="Helical" evidence="10">
    <location>
        <begin position="196"/>
        <end position="214"/>
    </location>
</feature>
<dbReference type="SMART" id="SM00529">
    <property type="entry name" value="HTH_DTXR"/>
    <property type="match status" value="1"/>
</dbReference>
<feature type="compositionally biased region" description="Basic and acidic residues" evidence="9">
    <location>
        <begin position="520"/>
        <end position="530"/>
    </location>
</feature>
<accession>A0ABT7PLJ2</accession>
<keyword evidence="13" id="KW-1185">Reference proteome</keyword>
<feature type="transmembrane region" description="Helical" evidence="10">
    <location>
        <begin position="92"/>
        <end position="112"/>
    </location>
</feature>
<dbReference type="SUPFAM" id="SSF47979">
    <property type="entry name" value="Iron-dependent repressor protein, dimerization domain"/>
    <property type="match status" value="1"/>
</dbReference>
<feature type="transmembrane region" description="Helical" evidence="10">
    <location>
        <begin position="62"/>
        <end position="83"/>
    </location>
</feature>
<evidence type="ECO:0000256" key="7">
    <source>
        <dbReference type="ARBA" id="ARBA00023136"/>
    </source>
</evidence>
<dbReference type="InterPro" id="IPR001626">
    <property type="entry name" value="ABC_TroCD"/>
</dbReference>
<feature type="domain" description="Iron dependent repressor metal binding and dimerisation" evidence="11">
    <location>
        <begin position="423"/>
        <end position="480"/>
    </location>
</feature>
<dbReference type="Gene3D" id="1.10.3470.10">
    <property type="entry name" value="ABC transporter involved in vitamin B12 uptake, BtuC"/>
    <property type="match status" value="1"/>
</dbReference>
<dbReference type="InterPro" id="IPR001367">
    <property type="entry name" value="Fe_dep_repressor"/>
</dbReference>
<evidence type="ECO:0000256" key="3">
    <source>
        <dbReference type="ARBA" id="ARBA00022448"/>
    </source>
</evidence>
<feature type="transmembrane region" description="Helical" evidence="10">
    <location>
        <begin position="256"/>
        <end position="275"/>
    </location>
</feature>
<evidence type="ECO:0000256" key="2">
    <source>
        <dbReference type="ARBA" id="ARBA00008034"/>
    </source>
</evidence>
<dbReference type="SUPFAM" id="SSF81345">
    <property type="entry name" value="ABC transporter involved in vitamin B12 uptake, BtuC"/>
    <property type="match status" value="1"/>
</dbReference>